<protein>
    <submittedName>
        <fullName evidence="5">Hydrophobin</fullName>
    </submittedName>
</protein>
<organism evidence="5 6">
    <name type="scientific">Trichoderma arundinaceum</name>
    <dbReference type="NCBI Taxonomy" id="490622"/>
    <lineage>
        <taxon>Eukaryota</taxon>
        <taxon>Fungi</taxon>
        <taxon>Dikarya</taxon>
        <taxon>Ascomycota</taxon>
        <taxon>Pezizomycotina</taxon>
        <taxon>Sordariomycetes</taxon>
        <taxon>Hypocreomycetidae</taxon>
        <taxon>Hypocreales</taxon>
        <taxon>Hypocreaceae</taxon>
        <taxon>Trichoderma</taxon>
    </lineage>
</organism>
<dbReference type="AlphaFoldDB" id="A0A395NCJ0"/>
<feature type="chain" id="PRO_5017175424" evidence="4">
    <location>
        <begin position="17"/>
        <end position="88"/>
    </location>
</feature>
<comment type="similarity">
    <text evidence="2">Belongs to the cerato-ulmin hydrophobin family.</text>
</comment>
<sequence length="88" mass="8770">MKTFAMAALFAASTLAAVCPSGGLYSNPLCCATNVLGVIGLDCDTPTVSITSAAVFQQNCASMGKQPLCCVAPAADQGVLCQEPAGIV</sequence>
<evidence type="ECO:0000256" key="4">
    <source>
        <dbReference type="SAM" id="SignalP"/>
    </source>
</evidence>
<keyword evidence="3" id="KW-1015">Disulfide bond</keyword>
<dbReference type="Gene3D" id="3.20.120.10">
    <property type="entry name" value="Hydrophobin"/>
    <property type="match status" value="1"/>
</dbReference>
<dbReference type="Pfam" id="PF06766">
    <property type="entry name" value="Hydrophobin_2"/>
    <property type="match status" value="1"/>
</dbReference>
<dbReference type="InterPro" id="IPR010636">
    <property type="entry name" value="Class_II_hydrophobin"/>
</dbReference>
<proteinExistence type="inferred from homology"/>
<comment type="subcellular location">
    <subcellularLocation>
        <location evidence="1">Cell envelope</location>
    </subcellularLocation>
</comment>
<dbReference type="CDD" id="cd23508">
    <property type="entry name" value="hydrophobin_II"/>
    <property type="match status" value="1"/>
</dbReference>
<evidence type="ECO:0000256" key="2">
    <source>
        <dbReference type="ARBA" id="ARBA00009576"/>
    </source>
</evidence>
<dbReference type="EMBL" id="PXOA01000599">
    <property type="protein sequence ID" value="RFU73822.1"/>
    <property type="molecule type" value="Genomic_DNA"/>
</dbReference>
<evidence type="ECO:0000313" key="6">
    <source>
        <dbReference type="Proteomes" id="UP000266272"/>
    </source>
</evidence>
<reference evidence="5 6" key="1">
    <citation type="journal article" date="2018" name="PLoS Pathog.">
        <title>Evolution of structural diversity of trichothecenes, a family of toxins produced by plant pathogenic and entomopathogenic fungi.</title>
        <authorList>
            <person name="Proctor R.H."/>
            <person name="McCormick S.P."/>
            <person name="Kim H.S."/>
            <person name="Cardoza R.E."/>
            <person name="Stanley A.M."/>
            <person name="Lindo L."/>
            <person name="Kelly A."/>
            <person name="Brown D.W."/>
            <person name="Lee T."/>
            <person name="Vaughan M.M."/>
            <person name="Alexander N.J."/>
            <person name="Busman M."/>
            <person name="Gutierrez S."/>
        </authorList>
    </citation>
    <scope>NUCLEOTIDE SEQUENCE [LARGE SCALE GENOMIC DNA]</scope>
    <source>
        <strain evidence="5 6">IBT 40837</strain>
    </source>
</reference>
<dbReference type="InterPro" id="IPR036686">
    <property type="entry name" value="Class_II_Hydrophobin_sf"/>
</dbReference>
<comment type="caution">
    <text evidence="5">The sequence shown here is derived from an EMBL/GenBank/DDBJ whole genome shotgun (WGS) entry which is preliminary data.</text>
</comment>
<evidence type="ECO:0000256" key="1">
    <source>
        <dbReference type="ARBA" id="ARBA00004196"/>
    </source>
</evidence>
<dbReference type="GO" id="GO:0005576">
    <property type="term" value="C:extracellular region"/>
    <property type="evidence" value="ECO:0007669"/>
    <property type="project" value="InterPro"/>
</dbReference>
<keyword evidence="4" id="KW-0732">Signal</keyword>
<accession>A0A395NCJ0</accession>
<gene>
    <name evidence="5" type="ORF">TARUN_8428</name>
</gene>
<dbReference type="STRING" id="490622.A0A395NCJ0"/>
<dbReference type="SUPFAM" id="SSF101751">
    <property type="entry name" value="Hydrophobin II, HfbII"/>
    <property type="match status" value="1"/>
</dbReference>
<name>A0A395NCJ0_TRIAR</name>
<keyword evidence="6" id="KW-1185">Reference proteome</keyword>
<dbReference type="PANTHER" id="PTHR42341:SF1">
    <property type="entry name" value="HYDROPHOBIN"/>
    <property type="match status" value="1"/>
</dbReference>
<dbReference type="Proteomes" id="UP000266272">
    <property type="component" value="Unassembled WGS sequence"/>
</dbReference>
<dbReference type="PANTHER" id="PTHR42341">
    <property type="entry name" value="HYDROPHOBIN"/>
    <property type="match status" value="1"/>
</dbReference>
<evidence type="ECO:0000313" key="5">
    <source>
        <dbReference type="EMBL" id="RFU73822.1"/>
    </source>
</evidence>
<dbReference type="OrthoDB" id="4500971at2759"/>
<evidence type="ECO:0000256" key="3">
    <source>
        <dbReference type="ARBA" id="ARBA00023157"/>
    </source>
</evidence>
<feature type="signal peptide" evidence="4">
    <location>
        <begin position="1"/>
        <end position="16"/>
    </location>
</feature>